<dbReference type="AlphaFoldDB" id="A0A9D1XED4"/>
<protein>
    <submittedName>
        <fullName evidence="1">Cyclase family protein</fullName>
    </submittedName>
</protein>
<dbReference type="InterPro" id="IPR037175">
    <property type="entry name" value="KFase_sf"/>
</dbReference>
<sequence length="216" mass="23497">MKLYDITRELFSTAVYPGDPEPTAEPVSEIQKGDAFNLTRITLGTHSGTHMDAPWHYIPEGKTIEAVTLEQTIGPCHVVSMEGKVTREMLETAVPEGCERLLIHGEIELTCEGAGYLAGRKLQLLGVEGMTVGSEETTDQIHRTLLETGMVILENLDMSRPAPGQYVLVAAPLRMKGMDGSPVRAVLMEGENLQVTPKCESASECGSGRKLVLFDL</sequence>
<evidence type="ECO:0000313" key="2">
    <source>
        <dbReference type="Proteomes" id="UP000886890"/>
    </source>
</evidence>
<accession>A0A9D1XED4</accession>
<dbReference type="Gene3D" id="3.50.30.50">
    <property type="entry name" value="Putative cyclase"/>
    <property type="match status" value="1"/>
</dbReference>
<name>A0A9D1XED4_9FIRM</name>
<reference evidence="1" key="2">
    <citation type="submission" date="2021-04" db="EMBL/GenBank/DDBJ databases">
        <authorList>
            <person name="Gilroy R."/>
        </authorList>
    </citation>
    <scope>NUCLEOTIDE SEQUENCE</scope>
    <source>
        <strain evidence="1">CHK183-1962</strain>
    </source>
</reference>
<proteinExistence type="predicted"/>
<organism evidence="1 2">
    <name type="scientific">Candidatus Fusicatenibacter merdavium</name>
    <dbReference type="NCBI Taxonomy" id="2838600"/>
    <lineage>
        <taxon>Bacteria</taxon>
        <taxon>Bacillati</taxon>
        <taxon>Bacillota</taxon>
        <taxon>Clostridia</taxon>
        <taxon>Lachnospirales</taxon>
        <taxon>Lachnospiraceae</taxon>
        <taxon>Fusicatenibacter</taxon>
    </lineage>
</organism>
<dbReference type="GO" id="GO:0004061">
    <property type="term" value="F:arylformamidase activity"/>
    <property type="evidence" value="ECO:0007669"/>
    <property type="project" value="InterPro"/>
</dbReference>
<dbReference type="Pfam" id="PF04199">
    <property type="entry name" value="Cyclase"/>
    <property type="match status" value="1"/>
</dbReference>
<evidence type="ECO:0000313" key="1">
    <source>
        <dbReference type="EMBL" id="HIX77542.1"/>
    </source>
</evidence>
<gene>
    <name evidence="1" type="ORF">H9734_08125</name>
</gene>
<dbReference type="PANTHER" id="PTHR31118:SF32">
    <property type="entry name" value="KYNURENINE FORMAMIDASE"/>
    <property type="match status" value="1"/>
</dbReference>
<comment type="caution">
    <text evidence="1">The sequence shown here is derived from an EMBL/GenBank/DDBJ whole genome shotgun (WGS) entry which is preliminary data.</text>
</comment>
<reference evidence="1" key="1">
    <citation type="journal article" date="2021" name="PeerJ">
        <title>Extensive microbial diversity within the chicken gut microbiome revealed by metagenomics and culture.</title>
        <authorList>
            <person name="Gilroy R."/>
            <person name="Ravi A."/>
            <person name="Getino M."/>
            <person name="Pursley I."/>
            <person name="Horton D.L."/>
            <person name="Alikhan N.F."/>
            <person name="Baker D."/>
            <person name="Gharbi K."/>
            <person name="Hall N."/>
            <person name="Watson M."/>
            <person name="Adriaenssens E.M."/>
            <person name="Foster-Nyarko E."/>
            <person name="Jarju S."/>
            <person name="Secka A."/>
            <person name="Antonio M."/>
            <person name="Oren A."/>
            <person name="Chaudhuri R.R."/>
            <person name="La Ragione R."/>
            <person name="Hildebrand F."/>
            <person name="Pallen M.J."/>
        </authorList>
    </citation>
    <scope>NUCLEOTIDE SEQUENCE</scope>
    <source>
        <strain evidence="1">CHK183-1962</strain>
    </source>
</reference>
<dbReference type="EMBL" id="DXEK01000137">
    <property type="protein sequence ID" value="HIX77542.1"/>
    <property type="molecule type" value="Genomic_DNA"/>
</dbReference>
<dbReference type="GO" id="GO:0019441">
    <property type="term" value="P:L-tryptophan catabolic process to kynurenine"/>
    <property type="evidence" value="ECO:0007669"/>
    <property type="project" value="InterPro"/>
</dbReference>
<dbReference type="InterPro" id="IPR007325">
    <property type="entry name" value="KFase/CYL"/>
</dbReference>
<dbReference type="Proteomes" id="UP000886890">
    <property type="component" value="Unassembled WGS sequence"/>
</dbReference>
<dbReference type="PANTHER" id="PTHR31118">
    <property type="entry name" value="CYCLASE-LIKE PROTEIN 2"/>
    <property type="match status" value="1"/>
</dbReference>
<dbReference type="SUPFAM" id="SSF102198">
    <property type="entry name" value="Putative cyclase"/>
    <property type="match status" value="1"/>
</dbReference>